<evidence type="ECO:0000313" key="2">
    <source>
        <dbReference type="Proteomes" id="UP000238836"/>
    </source>
</evidence>
<comment type="caution">
    <text evidence="1">The sequence shown here is derived from an EMBL/GenBank/DDBJ whole genome shotgun (WGS) entry which is preliminary data.</text>
</comment>
<dbReference type="RefSeq" id="WP_181352948.1">
    <property type="nucleotide sequence ID" value="NZ_PVTZ01000006.1"/>
</dbReference>
<name>A0ABX5EP15_9BACL</name>
<reference evidence="1 2" key="1">
    <citation type="submission" date="2018-03" db="EMBL/GenBank/DDBJ databases">
        <title>Genomic Encyclopedia of Archaeal and Bacterial Type Strains, Phase II (KMG-II): from individual species to whole genera.</title>
        <authorList>
            <person name="Goeker M."/>
        </authorList>
    </citation>
    <scope>NUCLEOTIDE SEQUENCE [LARGE SCALE GENOMIC DNA]</scope>
    <source>
        <strain evidence="1 2">RHA1</strain>
    </source>
</reference>
<evidence type="ECO:0000313" key="1">
    <source>
        <dbReference type="EMBL" id="PRZ14426.1"/>
    </source>
</evidence>
<organism evidence="1 2">
    <name type="scientific">Laceyella sediminis</name>
    <dbReference type="NCBI Taxonomy" id="573074"/>
    <lineage>
        <taxon>Bacteria</taxon>
        <taxon>Bacillati</taxon>
        <taxon>Bacillota</taxon>
        <taxon>Bacilli</taxon>
        <taxon>Bacillales</taxon>
        <taxon>Thermoactinomycetaceae</taxon>
        <taxon>Laceyella</taxon>
    </lineage>
</organism>
<keyword evidence="2" id="KW-1185">Reference proteome</keyword>
<sequence length="47" mass="5477">MREQHPEQKVIELEEVILVINGSPTQEACKDFVKLVQQMKVAQKNRN</sequence>
<accession>A0ABX5EP15</accession>
<dbReference type="EMBL" id="PVTZ01000006">
    <property type="protein sequence ID" value="PRZ14426.1"/>
    <property type="molecule type" value="Genomic_DNA"/>
</dbReference>
<proteinExistence type="predicted"/>
<protein>
    <submittedName>
        <fullName evidence="1">Uncharacterized protein</fullName>
    </submittedName>
</protein>
<dbReference type="Proteomes" id="UP000238836">
    <property type="component" value="Unassembled WGS sequence"/>
</dbReference>
<gene>
    <name evidence="1" type="ORF">CLV36_106190</name>
</gene>